<dbReference type="PANTHER" id="PTHR30055:SF146">
    <property type="entry name" value="HTH-TYPE TRANSCRIPTIONAL DUAL REGULATOR CECR"/>
    <property type="match status" value="1"/>
</dbReference>
<evidence type="ECO:0000313" key="4">
    <source>
        <dbReference type="EMBL" id="AWB47134.1"/>
    </source>
</evidence>
<dbReference type="AlphaFoldDB" id="A0A2S0UH47"/>
<dbReference type="Gene3D" id="1.10.357.10">
    <property type="entry name" value="Tetracycline Repressor, domain 2"/>
    <property type="match status" value="1"/>
</dbReference>
<dbReference type="GO" id="GO:0003700">
    <property type="term" value="F:DNA-binding transcription factor activity"/>
    <property type="evidence" value="ECO:0007669"/>
    <property type="project" value="TreeGrafter"/>
</dbReference>
<sequence length="208" mass="22187">MALRLPGRPKDMEKREAILDAAQSLFAQRGVDGCPIEAIAAQSGVSKVTVYANFGDKAKIFDAVVQRETERLQRALACASAEGSTLEERLTRFGTALVGMMTAPCHLALDKAISLEAQRNPDIGKRFFDAGPGQVCKLLAGIIADASARGEVQVAEPARAARDLLGLWLGFNALERRLCGTCDIDAVGLTAHVGRTTRLYLSACQAVT</sequence>
<evidence type="ECO:0000313" key="5">
    <source>
        <dbReference type="Proteomes" id="UP000244496"/>
    </source>
</evidence>
<dbReference type="Proteomes" id="UP000244496">
    <property type="component" value="Chromosome"/>
</dbReference>
<feature type="domain" description="HTH tetR-type" evidence="3">
    <location>
        <begin position="12"/>
        <end position="72"/>
    </location>
</feature>
<dbReference type="OrthoDB" id="9816431at2"/>
<dbReference type="InterPro" id="IPR001647">
    <property type="entry name" value="HTH_TetR"/>
</dbReference>
<dbReference type="PROSITE" id="PS50977">
    <property type="entry name" value="HTH_TETR_2"/>
    <property type="match status" value="1"/>
</dbReference>
<evidence type="ECO:0000256" key="1">
    <source>
        <dbReference type="ARBA" id="ARBA00023125"/>
    </source>
</evidence>
<feature type="DNA-binding region" description="H-T-H motif" evidence="2">
    <location>
        <begin position="35"/>
        <end position="54"/>
    </location>
</feature>
<dbReference type="InterPro" id="IPR009057">
    <property type="entry name" value="Homeodomain-like_sf"/>
</dbReference>
<reference evidence="4 5" key="1">
    <citation type="submission" date="2018-04" db="EMBL/GenBank/DDBJ databases">
        <title>Genome sequencing of Gemmobacter.</title>
        <authorList>
            <person name="Yi H."/>
            <person name="Baek M.-G."/>
        </authorList>
    </citation>
    <scope>NUCLEOTIDE SEQUENCE [LARGE SCALE GENOMIC DNA]</scope>
    <source>
        <strain evidence="4 5">HYN0069</strain>
    </source>
</reference>
<accession>A0A2S0UH47</accession>
<evidence type="ECO:0000256" key="2">
    <source>
        <dbReference type="PROSITE-ProRule" id="PRU00335"/>
    </source>
</evidence>
<organism evidence="4 5">
    <name type="scientific">Paragemmobacter aquarius</name>
    <dbReference type="NCBI Taxonomy" id="2169400"/>
    <lineage>
        <taxon>Bacteria</taxon>
        <taxon>Pseudomonadati</taxon>
        <taxon>Pseudomonadota</taxon>
        <taxon>Alphaproteobacteria</taxon>
        <taxon>Rhodobacterales</taxon>
        <taxon>Paracoccaceae</taxon>
        <taxon>Paragemmobacter</taxon>
    </lineage>
</organism>
<keyword evidence="1 2" id="KW-0238">DNA-binding</keyword>
<gene>
    <name evidence="4" type="ORF">HYN69_00145</name>
</gene>
<dbReference type="KEGG" id="geh:HYN69_00145"/>
<dbReference type="GO" id="GO:0000976">
    <property type="term" value="F:transcription cis-regulatory region binding"/>
    <property type="evidence" value="ECO:0007669"/>
    <property type="project" value="TreeGrafter"/>
</dbReference>
<dbReference type="EMBL" id="CP028918">
    <property type="protein sequence ID" value="AWB47134.1"/>
    <property type="molecule type" value="Genomic_DNA"/>
</dbReference>
<dbReference type="InterPro" id="IPR036271">
    <property type="entry name" value="Tet_transcr_reg_TetR-rel_C_sf"/>
</dbReference>
<dbReference type="InterPro" id="IPR039536">
    <property type="entry name" value="TetR_C_Proteobacteria"/>
</dbReference>
<keyword evidence="5" id="KW-1185">Reference proteome</keyword>
<dbReference type="SUPFAM" id="SSF46689">
    <property type="entry name" value="Homeodomain-like"/>
    <property type="match status" value="1"/>
</dbReference>
<name>A0A2S0UH47_9RHOB</name>
<dbReference type="Pfam" id="PF14246">
    <property type="entry name" value="TetR_C_7"/>
    <property type="match status" value="1"/>
</dbReference>
<evidence type="ECO:0000259" key="3">
    <source>
        <dbReference type="PROSITE" id="PS50977"/>
    </source>
</evidence>
<dbReference type="PRINTS" id="PR00455">
    <property type="entry name" value="HTHTETR"/>
</dbReference>
<dbReference type="InterPro" id="IPR050109">
    <property type="entry name" value="HTH-type_TetR-like_transc_reg"/>
</dbReference>
<protein>
    <submittedName>
        <fullName evidence="4">TetR family transcriptional regulator</fullName>
    </submittedName>
</protein>
<dbReference type="RefSeq" id="WP_108433963.1">
    <property type="nucleotide sequence ID" value="NZ_CP028918.1"/>
</dbReference>
<proteinExistence type="predicted"/>
<dbReference type="Pfam" id="PF00440">
    <property type="entry name" value="TetR_N"/>
    <property type="match status" value="1"/>
</dbReference>
<dbReference type="PANTHER" id="PTHR30055">
    <property type="entry name" value="HTH-TYPE TRANSCRIPTIONAL REGULATOR RUTR"/>
    <property type="match status" value="1"/>
</dbReference>
<dbReference type="SUPFAM" id="SSF48498">
    <property type="entry name" value="Tetracyclin repressor-like, C-terminal domain"/>
    <property type="match status" value="1"/>
</dbReference>